<dbReference type="EMBL" id="JAZGQO010000006">
    <property type="protein sequence ID" value="KAK6184818.1"/>
    <property type="molecule type" value="Genomic_DNA"/>
</dbReference>
<reference evidence="2 3" key="1">
    <citation type="submission" date="2024-01" db="EMBL/GenBank/DDBJ databases">
        <title>The genome of the rayed Mediterranean limpet Patella caerulea (Linnaeus, 1758).</title>
        <authorList>
            <person name="Anh-Thu Weber A."/>
            <person name="Halstead-Nussloch G."/>
        </authorList>
    </citation>
    <scope>NUCLEOTIDE SEQUENCE [LARGE SCALE GENOMIC DNA]</scope>
    <source>
        <strain evidence="2">AATW-2023a</strain>
        <tissue evidence="2">Whole specimen</tissue>
    </source>
</reference>
<dbReference type="AlphaFoldDB" id="A0AAN8K345"/>
<accession>A0AAN8K345</accession>
<proteinExistence type="predicted"/>
<evidence type="ECO:0008006" key="4">
    <source>
        <dbReference type="Google" id="ProtNLM"/>
    </source>
</evidence>
<name>A0AAN8K345_PATCE</name>
<evidence type="ECO:0000313" key="3">
    <source>
        <dbReference type="Proteomes" id="UP001347796"/>
    </source>
</evidence>
<feature type="region of interest" description="Disordered" evidence="1">
    <location>
        <begin position="709"/>
        <end position="858"/>
    </location>
</feature>
<protein>
    <recommendedName>
        <fullName evidence="4">MYCBP-associated protein</fullName>
    </recommendedName>
</protein>
<organism evidence="2 3">
    <name type="scientific">Patella caerulea</name>
    <name type="common">Rayed Mediterranean limpet</name>
    <dbReference type="NCBI Taxonomy" id="87958"/>
    <lineage>
        <taxon>Eukaryota</taxon>
        <taxon>Metazoa</taxon>
        <taxon>Spiralia</taxon>
        <taxon>Lophotrochozoa</taxon>
        <taxon>Mollusca</taxon>
        <taxon>Gastropoda</taxon>
        <taxon>Patellogastropoda</taxon>
        <taxon>Patelloidea</taxon>
        <taxon>Patellidae</taxon>
        <taxon>Patella</taxon>
    </lineage>
</organism>
<keyword evidence="3" id="KW-1185">Reference proteome</keyword>
<dbReference type="Pfam" id="PF14646">
    <property type="entry name" value="MYCBPAP"/>
    <property type="match status" value="1"/>
</dbReference>
<comment type="caution">
    <text evidence="2">The sequence shown here is derived from an EMBL/GenBank/DDBJ whole genome shotgun (WGS) entry which is preliminary data.</text>
</comment>
<sequence length="896" mass="102697">MSSKVNSKASKKDRPRSSDRLKNKKRDGTPEKSATPSQDTTDENRPPSPNVIWNEEIEKLQIKSEEISKLHEPKPPAERKKTPVSQKISVRKLKPASEWDKPKPFNVTVARPASEDAPLKPINYSGYGGPQYNNKGDVLSHSLLGSFDDFHNEAVKRGDFINVETPKVDVDQSDKPTLKYQKVKKSNVRKKTADENNALINWQLKMIERKKQQGYISNLLQVNPEDLTMNQADNYRKMQEKRELIDKTIPAIDYGKGYRVGSEFWNQQKLLGDEVRGVHMTLNQTERGNYPPIEHVGIPQTIRQEKDLTSRWTWSEYHRNEVHYPWHKTPYLSARQKQLQHLINEIDPHQPNFDGLEIIGTNRPVQKSQEIESDYGLTEIETEEEETYVDPLRDHPDVYPAPIFGPSLEFASQPARWTGDSHSFQDEVGIEARVTFEAYTDVRVTSYLEIVNNGTTSIYFDWKKLPTENRFELVKSYIQRFYFNNSNGVILPGETMKFPFVFKSENAGVFTEQWRFETRPVVCGGAALIVTLRGVALQEDTYKIHRETIEQHLSDKQANQVVNQLLYELIDGIRTPERSRSPIDAYITEEETFKRLNHGMCYRHEQVEELKRIYLQLFTLDERDDQSWDLSVDNLKQKILELPEDDELKEPMLQQVNLAVQKISFLPTLPVVQEMEKVAYEQISEAIDNICGYSIYLRNAVGLPEKDFEEGLEGDSTKPEETENIEIKKKGGRKTAAKSSNAELDLPQRNTKSIVKVVISKPEKESESKRSRASDKSKSEPKQEKKTPSANVQKGSKSAKEQTPKVPPTDTKGKITPAPKKPPSRMGTITPGPDREKTGISANNSPTPTPEPNSDSILDRKYKEKLYSMSYLILADMARRVEHLFEEIKQDTALKP</sequence>
<feature type="compositionally biased region" description="Basic and acidic residues" evidence="1">
    <location>
        <begin position="56"/>
        <end position="81"/>
    </location>
</feature>
<dbReference type="InterPro" id="IPR013783">
    <property type="entry name" value="Ig-like_fold"/>
</dbReference>
<dbReference type="PANTHER" id="PTHR48421">
    <property type="entry name" value="MYCBP-ASSOCIATED PROTEIN"/>
    <property type="match status" value="1"/>
</dbReference>
<feature type="compositionally biased region" description="Basic and acidic residues" evidence="1">
    <location>
        <begin position="10"/>
        <end position="30"/>
    </location>
</feature>
<dbReference type="Gene3D" id="2.60.40.10">
    <property type="entry name" value="Immunoglobulins"/>
    <property type="match status" value="1"/>
</dbReference>
<evidence type="ECO:0000256" key="1">
    <source>
        <dbReference type="SAM" id="MobiDB-lite"/>
    </source>
</evidence>
<gene>
    <name evidence="2" type="ORF">SNE40_007195</name>
</gene>
<dbReference type="Proteomes" id="UP001347796">
    <property type="component" value="Unassembled WGS sequence"/>
</dbReference>
<dbReference type="PANTHER" id="PTHR48421:SF1">
    <property type="entry name" value="MYCBP-ASSOCIATED PROTEIN"/>
    <property type="match status" value="1"/>
</dbReference>
<feature type="compositionally biased region" description="Basic and acidic residues" evidence="1">
    <location>
        <begin position="761"/>
        <end position="787"/>
    </location>
</feature>
<dbReference type="InterPro" id="IPR032707">
    <property type="entry name" value="MYCBPAP"/>
</dbReference>
<feature type="compositionally biased region" description="Low complexity" evidence="1">
    <location>
        <begin position="841"/>
        <end position="856"/>
    </location>
</feature>
<feature type="compositionally biased region" description="Basic and acidic residues" evidence="1">
    <location>
        <begin position="715"/>
        <end position="729"/>
    </location>
</feature>
<evidence type="ECO:0000313" key="2">
    <source>
        <dbReference type="EMBL" id="KAK6184818.1"/>
    </source>
</evidence>
<feature type="region of interest" description="Disordered" evidence="1">
    <location>
        <begin position="1"/>
        <end position="101"/>
    </location>
</feature>